<keyword evidence="8 11" id="KW-0675">Receptor</keyword>
<protein>
    <submittedName>
        <fullName evidence="11">Odorant receptor 121</fullName>
    </submittedName>
</protein>
<feature type="transmembrane region" description="Helical" evidence="10">
    <location>
        <begin position="103"/>
        <end position="129"/>
    </location>
</feature>
<sequence length="408" mass="45569">RGRLARLLGGVVRAATMFGLVFMWLGTVLKLCVDPPPQLEQLTLCSLVSSICTGFIIKAAFFLAFGGTLRQTVRLLADTRARFCTGDHNEATRRRYHKQSNNIYYFIQIVAAIAIVGWILCPLVTHILAKTDEDHPEARMQLPVPVWLPGDIHETPVFEMLYAFQSFTITFGAQFCLSIDIFFIHMMLMLAAELEVLNYNLSAMGHVNLPKLGSHGGKSISRYKSSGRQSALLSSGQQLGEQILTEDSGNEWLHQQLVKNVLHHKAILRSVSLLESSMTVSIFGLLFINMANLCSSMFVASKLLQKEGSIGKALNALLTVPSELYETCIYCIYGNVMTDQSERLLESAFHSDWVNGDTRFKRSLIIFMAVTRRPIVITVGKTCKLSKETLLQVLNGTYALLNMLFNIH</sequence>
<keyword evidence="9" id="KW-0807">Transducer</keyword>
<evidence type="ECO:0000256" key="4">
    <source>
        <dbReference type="ARBA" id="ARBA00022692"/>
    </source>
</evidence>
<keyword evidence="5" id="KW-0552">Olfaction</keyword>
<organism evidence="11">
    <name type="scientific">Locusta migratoria</name>
    <name type="common">Migratory locust</name>
    <dbReference type="NCBI Taxonomy" id="7004"/>
    <lineage>
        <taxon>Eukaryota</taxon>
        <taxon>Metazoa</taxon>
        <taxon>Ecdysozoa</taxon>
        <taxon>Arthropoda</taxon>
        <taxon>Hexapoda</taxon>
        <taxon>Insecta</taxon>
        <taxon>Pterygota</taxon>
        <taxon>Neoptera</taxon>
        <taxon>Polyneoptera</taxon>
        <taxon>Orthoptera</taxon>
        <taxon>Caelifera</taxon>
        <taxon>Acrididea</taxon>
        <taxon>Acridomorpha</taxon>
        <taxon>Acridoidea</taxon>
        <taxon>Acrididae</taxon>
        <taxon>Oedipodinae</taxon>
        <taxon>Locusta</taxon>
    </lineage>
</organism>
<keyword evidence="3" id="KW-0716">Sensory transduction</keyword>
<evidence type="ECO:0000256" key="7">
    <source>
        <dbReference type="ARBA" id="ARBA00023136"/>
    </source>
</evidence>
<keyword evidence="2" id="KW-1003">Cell membrane</keyword>
<proteinExistence type="evidence at transcript level"/>
<feature type="transmembrane region" description="Helical" evidence="10">
    <location>
        <begin position="162"/>
        <end position="184"/>
    </location>
</feature>
<dbReference type="GO" id="GO:0005886">
    <property type="term" value="C:plasma membrane"/>
    <property type="evidence" value="ECO:0007669"/>
    <property type="project" value="UniProtKB-SubCell"/>
</dbReference>
<evidence type="ECO:0000256" key="5">
    <source>
        <dbReference type="ARBA" id="ARBA00022725"/>
    </source>
</evidence>
<keyword evidence="7 10" id="KW-0472">Membrane</keyword>
<evidence type="ECO:0000256" key="9">
    <source>
        <dbReference type="ARBA" id="ARBA00023224"/>
    </source>
</evidence>
<accession>A0A0M4J7F8</accession>
<keyword evidence="6 10" id="KW-1133">Transmembrane helix</keyword>
<dbReference type="GO" id="GO:0007165">
    <property type="term" value="P:signal transduction"/>
    <property type="evidence" value="ECO:0007669"/>
    <property type="project" value="UniProtKB-KW"/>
</dbReference>
<dbReference type="InterPro" id="IPR004117">
    <property type="entry name" value="7tm6_olfct_rcpt"/>
</dbReference>
<dbReference type="EMBL" id="KP843353">
    <property type="protein sequence ID" value="ALD51489.1"/>
    <property type="molecule type" value="mRNA"/>
</dbReference>
<keyword evidence="4 10" id="KW-0812">Transmembrane</keyword>
<dbReference type="GO" id="GO:0005549">
    <property type="term" value="F:odorant binding"/>
    <property type="evidence" value="ECO:0007669"/>
    <property type="project" value="InterPro"/>
</dbReference>
<evidence type="ECO:0000256" key="8">
    <source>
        <dbReference type="ARBA" id="ARBA00023170"/>
    </source>
</evidence>
<evidence type="ECO:0000313" key="11">
    <source>
        <dbReference type="EMBL" id="ALD51489.1"/>
    </source>
</evidence>
<evidence type="ECO:0000256" key="1">
    <source>
        <dbReference type="ARBA" id="ARBA00004651"/>
    </source>
</evidence>
<dbReference type="AlphaFoldDB" id="A0A0M4J7F8"/>
<dbReference type="Pfam" id="PF02949">
    <property type="entry name" value="7tm_6"/>
    <property type="match status" value="1"/>
</dbReference>
<evidence type="ECO:0000256" key="6">
    <source>
        <dbReference type="ARBA" id="ARBA00022989"/>
    </source>
</evidence>
<dbReference type="PANTHER" id="PTHR21137">
    <property type="entry name" value="ODORANT RECEPTOR"/>
    <property type="match status" value="1"/>
</dbReference>
<feature type="transmembrane region" description="Helical" evidence="10">
    <location>
        <begin position="7"/>
        <end position="29"/>
    </location>
</feature>
<evidence type="ECO:0000256" key="2">
    <source>
        <dbReference type="ARBA" id="ARBA00022475"/>
    </source>
</evidence>
<evidence type="ECO:0000256" key="3">
    <source>
        <dbReference type="ARBA" id="ARBA00022606"/>
    </source>
</evidence>
<comment type="subcellular location">
    <subcellularLocation>
        <location evidence="1">Cell membrane</location>
        <topology evidence="1">Multi-pass membrane protein</topology>
    </subcellularLocation>
</comment>
<reference evidence="11" key="1">
    <citation type="journal article" date="2015" name="Cell. Mol. Life Sci.">
        <title>Identification and functional analysis of olfactory receptor family reveal unusual characteristics of the olfactory system in the migratory locust.</title>
        <authorList>
            <person name="Wang Z."/>
            <person name="Yang P."/>
            <person name="Chen D."/>
            <person name="Jiang F."/>
            <person name="Li Y."/>
            <person name="Wang X."/>
            <person name="Kang L."/>
        </authorList>
    </citation>
    <scope>NUCLEOTIDE SEQUENCE</scope>
</reference>
<reference evidence="11" key="2">
    <citation type="submission" date="2015-02" db="EMBL/GenBank/DDBJ databases">
        <authorList>
            <person name="Torres C."/>
        </authorList>
    </citation>
    <scope>NUCLEOTIDE SEQUENCE</scope>
</reference>
<feature type="transmembrane region" description="Helical" evidence="10">
    <location>
        <begin position="41"/>
        <end position="65"/>
    </location>
</feature>
<dbReference type="GO" id="GO:0004984">
    <property type="term" value="F:olfactory receptor activity"/>
    <property type="evidence" value="ECO:0007669"/>
    <property type="project" value="InterPro"/>
</dbReference>
<name>A0A0M4J7F8_LOCMI</name>
<dbReference type="PANTHER" id="PTHR21137:SF35">
    <property type="entry name" value="ODORANT RECEPTOR 19A-RELATED"/>
    <property type="match status" value="1"/>
</dbReference>
<feature type="non-terminal residue" evidence="11">
    <location>
        <position position="1"/>
    </location>
</feature>
<evidence type="ECO:0000256" key="10">
    <source>
        <dbReference type="SAM" id="Phobius"/>
    </source>
</evidence>
<feature type="transmembrane region" description="Helical" evidence="10">
    <location>
        <begin position="266"/>
        <end position="288"/>
    </location>
</feature>